<keyword evidence="6" id="KW-1185">Reference proteome</keyword>
<feature type="chain" id="PRO_5043908418" evidence="3">
    <location>
        <begin position="27"/>
        <end position="345"/>
    </location>
</feature>
<keyword evidence="3" id="KW-0732">Signal</keyword>
<evidence type="ECO:0000313" key="5">
    <source>
        <dbReference type="EMBL" id="CAH0513591.1"/>
    </source>
</evidence>
<dbReference type="AlphaFoldDB" id="A0AAU9L967"/>
<dbReference type="EMBL" id="CAKKTJ010000329">
    <property type="protein sequence ID" value="CAH0481698.1"/>
    <property type="molecule type" value="Genomic_DNA"/>
</dbReference>
<gene>
    <name evidence="5" type="ORF">PBS001_LOCUS398</name>
    <name evidence="4" type="ORF">PBS003_LOCUS8303</name>
</gene>
<reference evidence="4 6" key="1">
    <citation type="submission" date="2021-11" db="EMBL/GenBank/DDBJ databases">
        <authorList>
            <person name="Islam A."/>
            <person name="Islam S."/>
            <person name="Flora M.S."/>
            <person name="Rahman M."/>
            <person name="Ziaur R.M."/>
            <person name="Epstein J.H."/>
            <person name="Hassan M."/>
            <person name="Klassen M."/>
            <person name="Woodard K."/>
            <person name="Webb A."/>
            <person name="Webby R.J."/>
            <person name="El Zowalaty M.E."/>
        </authorList>
    </citation>
    <scope>NUCLEOTIDE SEQUENCE</scope>
    <source>
        <strain evidence="5">Pbs1</strain>
        <strain evidence="4">Pbs3</strain>
    </source>
</reference>
<dbReference type="Proteomes" id="UP001160483">
    <property type="component" value="Unassembled WGS sequence"/>
</dbReference>
<evidence type="ECO:0000256" key="1">
    <source>
        <dbReference type="SAM" id="Coils"/>
    </source>
</evidence>
<keyword evidence="2" id="KW-0812">Transmembrane</keyword>
<feature type="transmembrane region" description="Helical" evidence="2">
    <location>
        <begin position="291"/>
        <end position="314"/>
    </location>
</feature>
<comment type="caution">
    <text evidence="4">The sequence shown here is derived from an EMBL/GenBank/DDBJ whole genome shotgun (WGS) entry which is preliminary data.</text>
</comment>
<accession>A0AAU9L967</accession>
<proteinExistence type="predicted"/>
<keyword evidence="2" id="KW-1133">Transmembrane helix</keyword>
<sequence>MANSTTATMLKVCGSLLLGWLAVVYSEDSHKHLDKVFNDKENEMKQMFMVVEQQLSAAQQVAGLFVLEDAQLEMFTVETRAKLRAIEEEVKVKVEETMKEVEMLRQTAVANVTTWKKTLQGLKDATERNQVTLEKMRKEKEDKMQLELAMVQEKERQQGIEKELKLQAIAELKQLQKLERLQELDKQKMMERAQDVVLKKSIILEKKEQGSWINIAKSRELEKHMMENQCEQSEMPVVSSLGLNDESVTTEKVASFSEDAGHDAGVKRFLAWYVIAEHALIKAVATICQHFVLPVVIVIGFFLVMTVVIARFHATKQARRSRRVLYSGYPKSYGPKPHPETKHPD</sequence>
<name>A0AAU9L967_9STRA</name>
<evidence type="ECO:0000256" key="2">
    <source>
        <dbReference type="SAM" id="Phobius"/>
    </source>
</evidence>
<evidence type="ECO:0000313" key="7">
    <source>
        <dbReference type="Proteomes" id="UP001160483"/>
    </source>
</evidence>
<organism evidence="4 7">
    <name type="scientific">Peronospora belbahrii</name>
    <dbReference type="NCBI Taxonomy" id="622444"/>
    <lineage>
        <taxon>Eukaryota</taxon>
        <taxon>Sar</taxon>
        <taxon>Stramenopiles</taxon>
        <taxon>Oomycota</taxon>
        <taxon>Peronosporomycetes</taxon>
        <taxon>Peronosporales</taxon>
        <taxon>Peronosporaceae</taxon>
        <taxon>Peronospora</taxon>
    </lineage>
</organism>
<protein>
    <submittedName>
        <fullName evidence="4">Uncharacterized protein</fullName>
    </submittedName>
</protein>
<keyword evidence="1" id="KW-0175">Coiled coil</keyword>
<dbReference type="EMBL" id="CAKLCB010000014">
    <property type="protein sequence ID" value="CAH0513591.1"/>
    <property type="molecule type" value="Genomic_DNA"/>
</dbReference>
<evidence type="ECO:0000313" key="6">
    <source>
        <dbReference type="Proteomes" id="UP001158986"/>
    </source>
</evidence>
<keyword evidence="2" id="KW-0472">Membrane</keyword>
<evidence type="ECO:0000256" key="3">
    <source>
        <dbReference type="SAM" id="SignalP"/>
    </source>
</evidence>
<feature type="signal peptide" evidence="3">
    <location>
        <begin position="1"/>
        <end position="26"/>
    </location>
</feature>
<dbReference type="Proteomes" id="UP001158986">
    <property type="component" value="Unassembled WGS sequence"/>
</dbReference>
<evidence type="ECO:0000313" key="4">
    <source>
        <dbReference type="EMBL" id="CAH0481698.1"/>
    </source>
</evidence>
<feature type="coiled-coil region" evidence="1">
    <location>
        <begin position="87"/>
        <end position="181"/>
    </location>
</feature>